<accession>A8FCC3</accession>
<protein>
    <submittedName>
        <fullName evidence="1">Uncharacterized protein</fullName>
    </submittedName>
</protein>
<dbReference type="STRING" id="315750.BPUM_1206"/>
<sequence length="61" mass="7126">MPGVTGIEWNKLDVCLFNEGGTTENPFFVLYIRRKRDFFVPKGIAEGINNEKAKDRHQNWQ</sequence>
<name>A8FCC3_BACP2</name>
<dbReference type="HOGENOM" id="CLU_2912895_0_0_9"/>
<reference evidence="1 2" key="3">
    <citation type="journal article" date="2013" name="PLoS ONE">
        <title>Candidate genes that may be responsible for the unusual resistances exhibited by Bacillus pumilus SAFR-032 spores.</title>
        <authorList>
            <person name="Tirumalai M.R."/>
            <person name="Rastogi R."/>
            <person name="Zamani N."/>
            <person name="O'Bryant Williams E."/>
            <person name="Allen S."/>
            <person name="Diouf F."/>
            <person name="Kwende S."/>
            <person name="Weinstock G.M."/>
            <person name="Venkateswaran K.J."/>
            <person name="Fox G.E."/>
        </authorList>
    </citation>
    <scope>NUCLEOTIDE SEQUENCE [LARGE SCALE GENOMIC DNA]</scope>
    <source>
        <strain evidence="1 2">SAFR-032</strain>
    </source>
</reference>
<organism evidence="1 2">
    <name type="scientific">Bacillus pumilus (strain SAFR-032)</name>
    <dbReference type="NCBI Taxonomy" id="315750"/>
    <lineage>
        <taxon>Bacteria</taxon>
        <taxon>Bacillati</taxon>
        <taxon>Bacillota</taxon>
        <taxon>Bacilli</taxon>
        <taxon>Bacillales</taxon>
        <taxon>Bacillaceae</taxon>
        <taxon>Bacillus</taxon>
    </lineage>
</organism>
<keyword evidence="2" id="KW-1185">Reference proteome</keyword>
<gene>
    <name evidence="1" type="ordered locus">BPUM_1206</name>
</gene>
<dbReference type="Proteomes" id="UP000001355">
    <property type="component" value="Chromosome"/>
</dbReference>
<dbReference type="EMBL" id="CP000813">
    <property type="protein sequence ID" value="ABV61890.1"/>
    <property type="molecule type" value="Genomic_DNA"/>
</dbReference>
<dbReference type="AlphaFoldDB" id="A8FCC3"/>
<evidence type="ECO:0000313" key="1">
    <source>
        <dbReference type="EMBL" id="ABV61890.1"/>
    </source>
</evidence>
<reference evidence="1 2" key="2">
    <citation type="journal article" date="2013" name="Extremophiles">
        <title>An ICEBs1-like element may be associated with the extreme radiation and desiccation resistance of Bacillus pumilus SAFR-032 spores.</title>
        <authorList>
            <person name="Tirumalai M.R."/>
            <person name="Fox G.E."/>
        </authorList>
    </citation>
    <scope>NUCLEOTIDE SEQUENCE [LARGE SCALE GENOMIC DNA]</scope>
    <source>
        <strain evidence="1 2">SAFR-032</strain>
    </source>
</reference>
<evidence type="ECO:0000313" key="2">
    <source>
        <dbReference type="Proteomes" id="UP000001355"/>
    </source>
</evidence>
<dbReference type="KEGG" id="bpu:BPUM_1206"/>
<reference evidence="1 2" key="1">
    <citation type="journal article" date="2007" name="PLoS ONE">
        <title>Paradoxical DNA repair and peroxide resistance gene conservation in Bacillus pumilus SAFR-032.</title>
        <authorList>
            <person name="Gioia J."/>
            <person name="Yerrapragada S."/>
            <person name="Qin X."/>
            <person name="Jiang H."/>
            <person name="Igboeli O.C."/>
            <person name="Muzny D."/>
            <person name="Dugan-Rocha S."/>
            <person name="Ding Y."/>
            <person name="Hawes A."/>
            <person name="Liu W."/>
            <person name="Perez L."/>
            <person name="Kovar C."/>
            <person name="Dinh H."/>
            <person name="Lee S."/>
            <person name="Nazareth L."/>
            <person name="Blyth P."/>
            <person name="Holder M."/>
            <person name="Buhay C."/>
            <person name="Tirumalai M.R."/>
            <person name="Liu Y."/>
            <person name="Dasgupta I."/>
            <person name="Bokhetache L."/>
            <person name="Fujita M."/>
            <person name="Karouia F."/>
            <person name="Eswara Moorthy P."/>
            <person name="Siefert J."/>
            <person name="Uzman A."/>
            <person name="Buzumbo P."/>
            <person name="Verma A."/>
            <person name="Zwiya H."/>
            <person name="McWilliams B.D."/>
            <person name="Olowu A."/>
            <person name="Clinkenbeard K.D."/>
            <person name="Newcombe D."/>
            <person name="Golebiewski L."/>
            <person name="Petrosino J.F."/>
            <person name="Nicholson W.L."/>
            <person name="Fox G.E."/>
            <person name="Venkateswaran K."/>
            <person name="Highlander S.K."/>
            <person name="Weinstock G.M."/>
        </authorList>
    </citation>
    <scope>NUCLEOTIDE SEQUENCE [LARGE SCALE GENOMIC DNA]</scope>
    <source>
        <strain evidence="1 2">SAFR-032</strain>
    </source>
</reference>
<proteinExistence type="predicted"/>